<evidence type="ECO:0000313" key="3">
    <source>
        <dbReference type="EMBL" id="KAK3058541.1"/>
    </source>
</evidence>
<name>A0AAJ0GJ54_9PEZI</name>
<dbReference type="InterPro" id="IPR018750">
    <property type="entry name" value="DUF2306_membrane"/>
</dbReference>
<evidence type="ECO:0000259" key="2">
    <source>
        <dbReference type="Pfam" id="PF01425"/>
    </source>
</evidence>
<dbReference type="InterPro" id="IPR036928">
    <property type="entry name" value="AS_sf"/>
</dbReference>
<dbReference type="EMBL" id="JAWDJX010000001">
    <property type="protein sequence ID" value="KAK3058541.1"/>
    <property type="molecule type" value="Genomic_DNA"/>
</dbReference>
<keyword evidence="1" id="KW-1133">Transmembrane helix</keyword>
<proteinExistence type="predicted"/>
<evidence type="ECO:0000313" key="4">
    <source>
        <dbReference type="Proteomes" id="UP001271007"/>
    </source>
</evidence>
<dbReference type="PANTHER" id="PTHR42678">
    <property type="entry name" value="AMIDASE"/>
    <property type="match status" value="1"/>
</dbReference>
<reference evidence="3" key="1">
    <citation type="submission" date="2023-04" db="EMBL/GenBank/DDBJ databases">
        <title>Black Yeasts Isolated from many extreme environments.</title>
        <authorList>
            <person name="Coleine C."/>
            <person name="Stajich J.E."/>
            <person name="Selbmann L."/>
        </authorList>
    </citation>
    <scope>NUCLEOTIDE SEQUENCE</scope>
    <source>
        <strain evidence="3">CCFEE 5312</strain>
    </source>
</reference>
<sequence length="700" mass="75950">MVQPSKPPANGLVALVRKMYNPLGFAKGYNFVLFFITAGALMGFTLARLQYLSYYGIFCKPGIGESGAAPGECVYWLKNPYKIGMMLHLFTILPAAFLVCFQFVPAIRHKFIILHRINGYTVVLLALIANAGVIIVLPHAFGGDLATRTWGGAIVISTTISLALGVYNIKRLQIEQHRAWMMRAWVYFASSITIRVIQEAAVVILTSIGHFYINRPCSQIDGVYGDSGPVLGLYPGCESYYSGENLAQHVVVAVNVNSRTDAMEATAAYGIVFGSAGWLAWWIHAVLVELYLNFTPAETERLREVSYQRQRERGMKHPGSAGLVPQSSGFFGDANPYVPISQRRDPGSLEEMDLLKAAKQAQQLLQAGSTTSVKLVETYLDQIERHNRNGLHLNALISTVPRAKLIKRAHQLDAERQASQLRGPLHGIPIVIKDLFLTKDLGLPTTAGAPCFATAIPKRTAPLIEHLIASGVIILGTANLTEFCGLKYKGITPGWSPMGGQTQSPYIFGGLEVGESMLGHSSIGGSSSGSAAAAAAGFAPLSIGTECCGSLITPANRAGLYGLKCGLDTVGVEGVFHYTDCIDFIGGMAKSAEDLSLLTAALMQMAEPFDLRGGFEGIKVGFCDMKEWKLPEEICRWPGDTREQMEMAYSDAIEKMREHGAQVQENVDLPSAWDVFNIDGKSPFYVIACKSHGTTLLHGD</sequence>
<dbReference type="Pfam" id="PF01425">
    <property type="entry name" value="Amidase"/>
    <property type="match status" value="1"/>
</dbReference>
<dbReference type="Gene3D" id="3.90.1300.10">
    <property type="entry name" value="Amidase signature (AS) domain"/>
    <property type="match status" value="1"/>
</dbReference>
<protein>
    <recommendedName>
        <fullName evidence="2">Amidase domain-containing protein</fullName>
    </recommendedName>
</protein>
<accession>A0AAJ0GJ54</accession>
<keyword evidence="1" id="KW-0472">Membrane</keyword>
<dbReference type="PANTHER" id="PTHR42678:SF34">
    <property type="entry name" value="OS04G0183300 PROTEIN"/>
    <property type="match status" value="1"/>
</dbReference>
<feature type="transmembrane region" description="Helical" evidence="1">
    <location>
        <begin position="117"/>
        <end position="137"/>
    </location>
</feature>
<evidence type="ECO:0000256" key="1">
    <source>
        <dbReference type="SAM" id="Phobius"/>
    </source>
</evidence>
<keyword evidence="4" id="KW-1185">Reference proteome</keyword>
<feature type="transmembrane region" description="Helical" evidence="1">
    <location>
        <begin position="85"/>
        <end position="105"/>
    </location>
</feature>
<dbReference type="Proteomes" id="UP001271007">
    <property type="component" value="Unassembled WGS sequence"/>
</dbReference>
<dbReference type="AlphaFoldDB" id="A0AAJ0GJ54"/>
<feature type="transmembrane region" description="Helical" evidence="1">
    <location>
        <begin position="28"/>
        <end position="47"/>
    </location>
</feature>
<comment type="caution">
    <text evidence="3">The sequence shown here is derived from an EMBL/GenBank/DDBJ whole genome shotgun (WGS) entry which is preliminary data.</text>
</comment>
<dbReference type="Pfam" id="PF10067">
    <property type="entry name" value="DUF2306"/>
    <property type="match status" value="1"/>
</dbReference>
<feature type="domain" description="Amidase" evidence="2">
    <location>
        <begin position="375"/>
        <end position="606"/>
    </location>
</feature>
<organism evidence="3 4">
    <name type="scientific">Extremus antarcticus</name>
    <dbReference type="NCBI Taxonomy" id="702011"/>
    <lineage>
        <taxon>Eukaryota</taxon>
        <taxon>Fungi</taxon>
        <taxon>Dikarya</taxon>
        <taxon>Ascomycota</taxon>
        <taxon>Pezizomycotina</taxon>
        <taxon>Dothideomycetes</taxon>
        <taxon>Dothideomycetidae</taxon>
        <taxon>Mycosphaerellales</taxon>
        <taxon>Extremaceae</taxon>
        <taxon>Extremus</taxon>
    </lineage>
</organism>
<dbReference type="SUPFAM" id="SSF75304">
    <property type="entry name" value="Amidase signature (AS) enzymes"/>
    <property type="match status" value="1"/>
</dbReference>
<dbReference type="InterPro" id="IPR023631">
    <property type="entry name" value="Amidase_dom"/>
</dbReference>
<gene>
    <name evidence="3" type="ORF">LTR09_000105</name>
</gene>
<keyword evidence="1" id="KW-0812">Transmembrane</keyword>
<feature type="transmembrane region" description="Helical" evidence="1">
    <location>
        <begin position="149"/>
        <end position="169"/>
    </location>
</feature>